<evidence type="ECO:0000256" key="1">
    <source>
        <dbReference type="SAM" id="Coils"/>
    </source>
</evidence>
<dbReference type="Proteomes" id="UP001151760">
    <property type="component" value="Unassembled WGS sequence"/>
</dbReference>
<protein>
    <recommendedName>
        <fullName evidence="5">Retrovirus-related Pol polyprotein from transposon TNT 1-94</fullName>
    </recommendedName>
</protein>
<keyword evidence="4" id="KW-1185">Reference proteome</keyword>
<accession>A0ABQ4WDK3</accession>
<reference evidence="3" key="1">
    <citation type="journal article" date="2022" name="Int. J. Mol. Sci.">
        <title>Draft Genome of Tanacetum Coccineum: Genomic Comparison of Closely Related Tanacetum-Family Plants.</title>
        <authorList>
            <person name="Yamashiro T."/>
            <person name="Shiraishi A."/>
            <person name="Nakayama K."/>
            <person name="Satake H."/>
        </authorList>
    </citation>
    <scope>NUCLEOTIDE SEQUENCE</scope>
</reference>
<gene>
    <name evidence="3" type="ORF">Tco_0624280</name>
</gene>
<organism evidence="3 4">
    <name type="scientific">Tanacetum coccineum</name>
    <dbReference type="NCBI Taxonomy" id="301880"/>
    <lineage>
        <taxon>Eukaryota</taxon>
        <taxon>Viridiplantae</taxon>
        <taxon>Streptophyta</taxon>
        <taxon>Embryophyta</taxon>
        <taxon>Tracheophyta</taxon>
        <taxon>Spermatophyta</taxon>
        <taxon>Magnoliopsida</taxon>
        <taxon>eudicotyledons</taxon>
        <taxon>Gunneridae</taxon>
        <taxon>Pentapetalae</taxon>
        <taxon>asterids</taxon>
        <taxon>campanulids</taxon>
        <taxon>Asterales</taxon>
        <taxon>Asteraceae</taxon>
        <taxon>Asteroideae</taxon>
        <taxon>Anthemideae</taxon>
        <taxon>Anthemidinae</taxon>
        <taxon>Tanacetum</taxon>
    </lineage>
</organism>
<proteinExistence type="predicted"/>
<comment type="caution">
    <text evidence="3">The sequence shown here is derived from an EMBL/GenBank/DDBJ whole genome shotgun (WGS) entry which is preliminary data.</text>
</comment>
<name>A0ABQ4WDK3_9ASTR</name>
<reference evidence="3" key="2">
    <citation type="submission" date="2022-01" db="EMBL/GenBank/DDBJ databases">
        <authorList>
            <person name="Yamashiro T."/>
            <person name="Shiraishi A."/>
            <person name="Satake H."/>
            <person name="Nakayama K."/>
        </authorList>
    </citation>
    <scope>NUCLEOTIDE SEQUENCE</scope>
</reference>
<feature type="region of interest" description="Disordered" evidence="2">
    <location>
        <begin position="411"/>
        <end position="477"/>
    </location>
</feature>
<feature type="compositionally biased region" description="Basic and acidic residues" evidence="2">
    <location>
        <begin position="424"/>
        <end position="435"/>
    </location>
</feature>
<evidence type="ECO:0000256" key="2">
    <source>
        <dbReference type="SAM" id="MobiDB-lite"/>
    </source>
</evidence>
<sequence>MARQCTKPKRPINSEWFKEKAILAEALESGVKLDEEQMAFLAYNGDTITITPSASVVLMAKLSSDDSEYSEQLVFHNDTNINISNDSNMISYEQYLKETETTVVQDTSSYAQQDAMIMSVIEEMTNQVAKCNEESTAKEDKYLEEIIELEKKKKALDNVVYKIALGYQNPLYLSQAQRKVPTLYCGNTIIRHHDALFVIDTKEILELVEKSRLKMHAKQNDPIVKEKKVNIAPINYVALNKLSEYFVKNFSPQKQLSAEQAFWLPISKLVSELPPVQSEERKFFEIKEKELLLENDRLLELLISQDLVHTVVNFLAEIIDYQKPLSPELLRNKEAHVVYLKHTQENTNTLREIFEQARELRPLDRDLDSACKFIKRIQKLLVYVSATCLCLIKPSEKLIAVTSINKNKKVRFEKPTTSSSNTHKQVDSCKTKDSNKPLLPSTGVTNSTSASGSKPPYNTKQNRISQPTSSKKKNKVEYHLRSVKPSLNKKNHVSKPICNENVKHSILNANSKLICATYSECMFDAIHDLCVLDYLNNVNMRVKSRSGKSKKKKVWKPTGKVYTNVGYSWKPTGRTFTIDGNTCL</sequence>
<evidence type="ECO:0000313" key="3">
    <source>
        <dbReference type="EMBL" id="GJS50918.1"/>
    </source>
</evidence>
<evidence type="ECO:0008006" key="5">
    <source>
        <dbReference type="Google" id="ProtNLM"/>
    </source>
</evidence>
<keyword evidence="1" id="KW-0175">Coiled coil</keyword>
<evidence type="ECO:0000313" key="4">
    <source>
        <dbReference type="Proteomes" id="UP001151760"/>
    </source>
</evidence>
<dbReference type="EMBL" id="BQNB010008549">
    <property type="protein sequence ID" value="GJS50918.1"/>
    <property type="molecule type" value="Genomic_DNA"/>
</dbReference>
<feature type="compositionally biased region" description="Polar residues" evidence="2">
    <location>
        <begin position="442"/>
        <end position="469"/>
    </location>
</feature>
<feature type="coiled-coil region" evidence="1">
    <location>
        <begin position="121"/>
        <end position="159"/>
    </location>
</feature>